<feature type="region of interest" description="Disordered" evidence="1">
    <location>
        <begin position="50"/>
        <end position="82"/>
    </location>
</feature>
<evidence type="ECO:0000256" key="1">
    <source>
        <dbReference type="SAM" id="MobiDB-lite"/>
    </source>
</evidence>
<accession>A0ABS8WMX0</accession>
<sequence>KSLKTQDKVSLNFRRALDIAFFEVCVFLSRGIHGQNLRIEISLDTVPSSEQLESEEARDRRRTADRSNHDIFLDNGINSERS</sequence>
<comment type="caution">
    <text evidence="2">The sequence shown here is derived from an EMBL/GenBank/DDBJ whole genome shotgun (WGS) entry which is preliminary data.</text>
</comment>
<dbReference type="Proteomes" id="UP000823775">
    <property type="component" value="Unassembled WGS sequence"/>
</dbReference>
<evidence type="ECO:0000313" key="3">
    <source>
        <dbReference type="Proteomes" id="UP000823775"/>
    </source>
</evidence>
<protein>
    <submittedName>
        <fullName evidence="2">Uncharacterized protein</fullName>
    </submittedName>
</protein>
<feature type="compositionally biased region" description="Basic and acidic residues" evidence="1">
    <location>
        <begin position="55"/>
        <end position="72"/>
    </location>
</feature>
<evidence type="ECO:0000313" key="2">
    <source>
        <dbReference type="EMBL" id="MCE3051266.1"/>
    </source>
</evidence>
<gene>
    <name evidence="2" type="ORF">HAX54_049302</name>
</gene>
<keyword evidence="3" id="KW-1185">Reference proteome</keyword>
<organism evidence="2 3">
    <name type="scientific">Datura stramonium</name>
    <name type="common">Jimsonweed</name>
    <name type="synonym">Common thornapple</name>
    <dbReference type="NCBI Taxonomy" id="4076"/>
    <lineage>
        <taxon>Eukaryota</taxon>
        <taxon>Viridiplantae</taxon>
        <taxon>Streptophyta</taxon>
        <taxon>Embryophyta</taxon>
        <taxon>Tracheophyta</taxon>
        <taxon>Spermatophyta</taxon>
        <taxon>Magnoliopsida</taxon>
        <taxon>eudicotyledons</taxon>
        <taxon>Gunneridae</taxon>
        <taxon>Pentapetalae</taxon>
        <taxon>asterids</taxon>
        <taxon>lamiids</taxon>
        <taxon>Solanales</taxon>
        <taxon>Solanaceae</taxon>
        <taxon>Solanoideae</taxon>
        <taxon>Datureae</taxon>
        <taxon>Datura</taxon>
    </lineage>
</organism>
<feature type="non-terminal residue" evidence="2">
    <location>
        <position position="1"/>
    </location>
</feature>
<proteinExistence type="predicted"/>
<reference evidence="2 3" key="1">
    <citation type="journal article" date="2021" name="BMC Genomics">
        <title>Datura genome reveals duplications of psychoactive alkaloid biosynthetic genes and high mutation rate following tissue culture.</title>
        <authorList>
            <person name="Rajewski A."/>
            <person name="Carter-House D."/>
            <person name="Stajich J."/>
            <person name="Litt A."/>
        </authorList>
    </citation>
    <scope>NUCLEOTIDE SEQUENCE [LARGE SCALE GENOMIC DNA]</scope>
    <source>
        <strain evidence="2">AR-01</strain>
    </source>
</reference>
<dbReference type="EMBL" id="JACEIK010008322">
    <property type="protein sequence ID" value="MCE3051266.1"/>
    <property type="molecule type" value="Genomic_DNA"/>
</dbReference>
<name>A0ABS8WMX0_DATST</name>